<feature type="non-terminal residue" evidence="2">
    <location>
        <position position="372"/>
    </location>
</feature>
<dbReference type="Proteomes" id="UP001189429">
    <property type="component" value="Unassembled WGS sequence"/>
</dbReference>
<feature type="compositionally biased region" description="Basic residues" evidence="1">
    <location>
        <begin position="70"/>
        <end position="81"/>
    </location>
</feature>
<feature type="region of interest" description="Disordered" evidence="1">
    <location>
        <begin position="250"/>
        <end position="281"/>
    </location>
</feature>
<evidence type="ECO:0000313" key="3">
    <source>
        <dbReference type="Proteomes" id="UP001189429"/>
    </source>
</evidence>
<feature type="non-terminal residue" evidence="2">
    <location>
        <position position="1"/>
    </location>
</feature>
<comment type="caution">
    <text evidence="2">The sequence shown here is derived from an EMBL/GenBank/DDBJ whole genome shotgun (WGS) entry which is preliminary data.</text>
</comment>
<evidence type="ECO:0000313" key="2">
    <source>
        <dbReference type="EMBL" id="CAK0894911.1"/>
    </source>
</evidence>
<feature type="compositionally biased region" description="Low complexity" evidence="1">
    <location>
        <begin position="1"/>
        <end position="21"/>
    </location>
</feature>
<name>A0ABN9X683_9DINO</name>
<feature type="compositionally biased region" description="Gly residues" evidence="1">
    <location>
        <begin position="50"/>
        <end position="63"/>
    </location>
</feature>
<dbReference type="EMBL" id="CAUYUJ010019962">
    <property type="protein sequence ID" value="CAK0894911.1"/>
    <property type="molecule type" value="Genomic_DNA"/>
</dbReference>
<feature type="region of interest" description="Disordered" evidence="1">
    <location>
        <begin position="135"/>
        <end position="177"/>
    </location>
</feature>
<feature type="region of interest" description="Disordered" evidence="1">
    <location>
        <begin position="1"/>
        <end position="90"/>
    </location>
</feature>
<feature type="compositionally biased region" description="Basic residues" evidence="1">
    <location>
        <begin position="22"/>
        <end position="32"/>
    </location>
</feature>
<proteinExistence type="predicted"/>
<keyword evidence="3" id="KW-1185">Reference proteome</keyword>
<gene>
    <name evidence="2" type="ORF">PCOR1329_LOCUS73811</name>
</gene>
<sequence>LRSGAAAARGRGGRAPRTGRAAVRRRRPRRLVGRPAPPPGRAAGPRAGAGRRGGQRRAGGGPRGALRPGARWRRAARRRGPGVRPEQGRPLRLDIPSFACVLRRLVLGPAHRPAAVRALLNLALPAVEGAPPVPLAPEEGAGAEGTLVEGPCRQKRAPGAATSATGDGGDGEVSEGGAEDIEWPEELVFRGCSSWPELNGCFRRTRDFDQLLQERRPTYERADVAGGPGGGCLRVFCFFWLFRAADGEAPADGPGARRKAKRRGAPREGAPGGGAAPERGRWWLGTQVGGEKGLLGECRCDSELPPGEGWLLRPPASEGGREEGPGGFVRPEDLGAEALRRLDLAALAGHVRGPTPEVAAYFGHFCTLLHLE</sequence>
<accession>A0ABN9X683</accession>
<evidence type="ECO:0000256" key="1">
    <source>
        <dbReference type="SAM" id="MobiDB-lite"/>
    </source>
</evidence>
<reference evidence="2" key="1">
    <citation type="submission" date="2023-10" db="EMBL/GenBank/DDBJ databases">
        <authorList>
            <person name="Chen Y."/>
            <person name="Shah S."/>
            <person name="Dougan E. K."/>
            <person name="Thang M."/>
            <person name="Chan C."/>
        </authorList>
    </citation>
    <scope>NUCLEOTIDE SEQUENCE [LARGE SCALE GENOMIC DNA]</scope>
</reference>
<feature type="region of interest" description="Disordered" evidence="1">
    <location>
        <begin position="311"/>
        <end position="331"/>
    </location>
</feature>
<organism evidence="2 3">
    <name type="scientific">Prorocentrum cordatum</name>
    <dbReference type="NCBI Taxonomy" id="2364126"/>
    <lineage>
        <taxon>Eukaryota</taxon>
        <taxon>Sar</taxon>
        <taxon>Alveolata</taxon>
        <taxon>Dinophyceae</taxon>
        <taxon>Prorocentrales</taxon>
        <taxon>Prorocentraceae</taxon>
        <taxon>Prorocentrum</taxon>
    </lineage>
</organism>
<protein>
    <submittedName>
        <fullName evidence="2">Uncharacterized protein</fullName>
    </submittedName>
</protein>
<feature type="compositionally biased region" description="Basic and acidic residues" evidence="1">
    <location>
        <begin position="319"/>
        <end position="331"/>
    </location>
</feature>